<dbReference type="Pfam" id="PF05485">
    <property type="entry name" value="THAP"/>
    <property type="match status" value="1"/>
</dbReference>
<dbReference type="InterPro" id="IPR048367">
    <property type="entry name" value="TNP-like_RNaseH_C"/>
</dbReference>
<protein>
    <submittedName>
        <fullName evidence="9">Similar to T: Transposable element P transposase (Drosophila melanogaster)</fullName>
    </submittedName>
</protein>
<keyword evidence="6" id="KW-0175">Coiled coil</keyword>
<dbReference type="Pfam" id="PF21788">
    <property type="entry name" value="TNP-like_GBD"/>
    <property type="match status" value="1"/>
</dbReference>
<feature type="compositionally biased region" description="Polar residues" evidence="7">
    <location>
        <begin position="907"/>
        <end position="916"/>
    </location>
</feature>
<keyword evidence="3" id="KW-0862">Zinc</keyword>
<evidence type="ECO:0000313" key="10">
    <source>
        <dbReference type="Proteomes" id="UP000786811"/>
    </source>
</evidence>
<dbReference type="Gene3D" id="6.20.210.20">
    <property type="entry name" value="THAP domain"/>
    <property type="match status" value="1"/>
</dbReference>
<dbReference type="Pfam" id="PF21789">
    <property type="entry name" value="TNP-like_RNaseH_C"/>
    <property type="match status" value="1"/>
</dbReference>
<dbReference type="Proteomes" id="UP000786811">
    <property type="component" value="Unassembled WGS sequence"/>
</dbReference>
<keyword evidence="1" id="KW-0479">Metal-binding</keyword>
<comment type="caution">
    <text evidence="9">The sequence shown here is derived from an EMBL/GenBank/DDBJ whole genome shotgun (WGS) entry which is preliminary data.</text>
</comment>
<evidence type="ECO:0000256" key="5">
    <source>
        <dbReference type="PROSITE-ProRule" id="PRU00309"/>
    </source>
</evidence>
<evidence type="ECO:0000313" key="9">
    <source>
        <dbReference type="EMBL" id="CAG5073912.1"/>
    </source>
</evidence>
<dbReference type="InterPro" id="IPR038441">
    <property type="entry name" value="THAP_Znf_sf"/>
</dbReference>
<feature type="compositionally biased region" description="Basic and acidic residues" evidence="7">
    <location>
        <begin position="961"/>
        <end position="970"/>
    </location>
</feature>
<evidence type="ECO:0000256" key="7">
    <source>
        <dbReference type="SAM" id="MobiDB-lite"/>
    </source>
</evidence>
<dbReference type="OrthoDB" id="7695219at2759"/>
<feature type="coiled-coil region" evidence="6">
    <location>
        <begin position="344"/>
        <end position="371"/>
    </location>
</feature>
<dbReference type="GO" id="GO:0008270">
    <property type="term" value="F:zinc ion binding"/>
    <property type="evidence" value="ECO:0007669"/>
    <property type="project" value="UniProtKB-KW"/>
</dbReference>
<dbReference type="SMART" id="SM00692">
    <property type="entry name" value="DM3"/>
    <property type="match status" value="1"/>
</dbReference>
<evidence type="ECO:0000256" key="1">
    <source>
        <dbReference type="ARBA" id="ARBA00022723"/>
    </source>
</evidence>
<sequence>NYFYNKMGKCCAVDGCLSGRKASEHLGKVALFKAPKDVEMLSKWSTALGKELKNTNFICELHFNPNDVIKSNQEVLKDGSIYFYEYEKVHLKKNAVPKSNVTTNENNHSLLSDDVRSNTSGIINDDVIVDCSLNSIESTESIIVNEIINEIIEPDNKNSTNTNFAIGTNILINSDNLVIINEPEKFSFHSIEKILEIKPLRKNWSWTVIKDSYISLSYINLKLELVCHVKIHKDLKVTIVNAKTNILIDMDVNISSIDCVWQLLSSLENTFFCSGTGYDDKKCSVTCTGILLPEERYKRKVVEYRCITCRKLRRLIQKRKTETTNNEARWMSFKHRYILQRRKLNRVVHTNKNLKQQLLDLKNQCAEIKEEVLSEKIADLPALQQETVKNCLLAAKAKSAKQRRYSVEWVYECLLMSIKSSALYEHIRKKNILPLPCKDTLMRYIQKLDSAFGFPKAIFDTLKLKGSRMEVYQKRGILSVDEIALSEGIALNRKTLQLEGFVDFGEYTPDHLRHTRADHALVFMFQPFQGKWVQVVGQFLSKDSVTSEILQKLLLECTILLEKAGFYVDGIVSDAAQWNRGVWKLLGIQDGNYSCEHPYNFSRRLWFFSDFPHLLKNFRNKIMEQSAFWTPDGIVKKKHWNALLQYENYLKANLKMAYKLTPHHLKPEGYQKMNVPLAVELFSESISNAMKLLKDEPDCIELHDCDSTIIFIERVNKLIKAMLSRTPVDALRPADDNVSKKAIIEFDTFIRNWETTAKEKIEQLKQRKKNGDSVDLEKMKGFYLSITASTLTGLKISLGSTLELIDFLHSKCNYDYLMTSRLTQDMLEKFFGIARSACGSNDHPDPILFSQVFRLLCSYSLATPPKGSNVTAGELLGSLMHTRESFEASNVNKENWSKKIDAIIENASGNPSSAEANTDDDRTGSNNASDNNNNNNDDDNNDVDGDKNKVINNDNDYDNYDNTKRDHEGDDNNNEVPLNSVDSRYEHDYDIAQTSNYVISYIAGYVARKIGRFSKCFDCTESMQSRVVTARDKFIELMDKGALIYPSEKLFNLIKSLYFEKIKKTTFFHFFCNFSKSTGPNWFQLIENLSLAKPFRMSPTAIKSDTHTYIQTYGHHRKNSQESFLGLQNVEIC</sequence>
<keyword evidence="4 5" id="KW-0238">DNA-binding</keyword>
<dbReference type="GO" id="GO:0003677">
    <property type="term" value="F:DNA binding"/>
    <property type="evidence" value="ECO:0007669"/>
    <property type="project" value="UniProtKB-UniRule"/>
</dbReference>
<name>A0A8J2E1A5_COTCN</name>
<evidence type="ECO:0000256" key="6">
    <source>
        <dbReference type="SAM" id="Coils"/>
    </source>
</evidence>
<gene>
    <name evidence="9" type="ORF">HICCMSTLAB_LOCUS684</name>
</gene>
<dbReference type="InterPro" id="IPR048366">
    <property type="entry name" value="TNP-like_GBD"/>
</dbReference>
<organism evidence="9 10">
    <name type="scientific">Cotesia congregata</name>
    <name type="common">Parasitoid wasp</name>
    <name type="synonym">Apanteles congregatus</name>
    <dbReference type="NCBI Taxonomy" id="51543"/>
    <lineage>
        <taxon>Eukaryota</taxon>
        <taxon>Metazoa</taxon>
        <taxon>Ecdysozoa</taxon>
        <taxon>Arthropoda</taxon>
        <taxon>Hexapoda</taxon>
        <taxon>Insecta</taxon>
        <taxon>Pterygota</taxon>
        <taxon>Neoptera</taxon>
        <taxon>Endopterygota</taxon>
        <taxon>Hymenoptera</taxon>
        <taxon>Apocrita</taxon>
        <taxon>Ichneumonoidea</taxon>
        <taxon>Braconidae</taxon>
        <taxon>Microgastrinae</taxon>
        <taxon>Cotesia</taxon>
    </lineage>
</organism>
<dbReference type="PANTHER" id="PTHR47577">
    <property type="entry name" value="THAP DOMAIN-CONTAINING PROTEIN 6"/>
    <property type="match status" value="1"/>
</dbReference>
<feature type="compositionally biased region" description="Low complexity" evidence="7">
    <location>
        <begin position="924"/>
        <end position="935"/>
    </location>
</feature>
<dbReference type="InterPro" id="IPR048365">
    <property type="entry name" value="TNP-like_RNaseH_N"/>
</dbReference>
<evidence type="ECO:0000256" key="2">
    <source>
        <dbReference type="ARBA" id="ARBA00022771"/>
    </source>
</evidence>
<dbReference type="EMBL" id="CAJNRD030001114">
    <property type="protein sequence ID" value="CAG5073912.1"/>
    <property type="molecule type" value="Genomic_DNA"/>
</dbReference>
<feature type="domain" description="THAP-type" evidence="8">
    <location>
        <begin position="7"/>
        <end position="100"/>
    </location>
</feature>
<keyword evidence="10" id="KW-1185">Reference proteome</keyword>
<dbReference type="AlphaFoldDB" id="A0A8J2E1A5"/>
<keyword evidence="2 5" id="KW-0863">Zinc-finger</keyword>
<dbReference type="Pfam" id="PF21787">
    <property type="entry name" value="TNP-like_RNaseH_N"/>
    <property type="match status" value="1"/>
</dbReference>
<proteinExistence type="predicted"/>
<dbReference type="InterPro" id="IPR006612">
    <property type="entry name" value="THAP_Znf"/>
</dbReference>
<dbReference type="PROSITE" id="PS50950">
    <property type="entry name" value="ZF_THAP"/>
    <property type="match status" value="1"/>
</dbReference>
<dbReference type="PANTHER" id="PTHR47577:SF2">
    <property type="entry name" value="THAP DOMAIN CONTAINING 9"/>
    <property type="match status" value="1"/>
</dbReference>
<evidence type="ECO:0000259" key="8">
    <source>
        <dbReference type="PROSITE" id="PS50950"/>
    </source>
</evidence>
<feature type="region of interest" description="Disordered" evidence="7">
    <location>
        <begin position="906"/>
        <end position="980"/>
    </location>
</feature>
<feature type="non-terminal residue" evidence="9">
    <location>
        <position position="1"/>
    </location>
</feature>
<evidence type="ECO:0000256" key="4">
    <source>
        <dbReference type="ARBA" id="ARBA00023125"/>
    </source>
</evidence>
<accession>A0A8J2E1A5</accession>
<reference evidence="9" key="1">
    <citation type="submission" date="2021-04" db="EMBL/GenBank/DDBJ databases">
        <authorList>
            <person name="Chebbi M.A.C M."/>
        </authorList>
    </citation>
    <scope>NUCLEOTIDE SEQUENCE</scope>
</reference>
<evidence type="ECO:0000256" key="3">
    <source>
        <dbReference type="ARBA" id="ARBA00022833"/>
    </source>
</evidence>
<dbReference type="SUPFAM" id="SSF57716">
    <property type="entry name" value="Glucocorticoid receptor-like (DNA-binding domain)"/>
    <property type="match status" value="1"/>
</dbReference>